<reference evidence="1" key="1">
    <citation type="journal article" date="2015" name="Nature">
        <title>Complex archaea that bridge the gap between prokaryotes and eukaryotes.</title>
        <authorList>
            <person name="Spang A."/>
            <person name="Saw J.H."/>
            <person name="Jorgensen S.L."/>
            <person name="Zaremba-Niedzwiedzka K."/>
            <person name="Martijn J."/>
            <person name="Lind A.E."/>
            <person name="van Eijk R."/>
            <person name="Schleper C."/>
            <person name="Guy L."/>
            <person name="Ettema T.J."/>
        </authorList>
    </citation>
    <scope>NUCLEOTIDE SEQUENCE</scope>
</reference>
<name>A0A0F9MLT4_9ZZZZ</name>
<proteinExistence type="predicted"/>
<accession>A0A0F9MLT4</accession>
<dbReference type="EMBL" id="LAZR01005391">
    <property type="protein sequence ID" value="KKN00317.1"/>
    <property type="molecule type" value="Genomic_DNA"/>
</dbReference>
<gene>
    <name evidence="1" type="ORF">LCGC14_1139030</name>
</gene>
<sequence>MLWNVREPEFGVMKHIDFDIIEQSFYENIYFEDIDFVVKILLICLKNPETYSDDIKIERFELSKYNYLIHHN</sequence>
<evidence type="ECO:0000313" key="1">
    <source>
        <dbReference type="EMBL" id="KKN00317.1"/>
    </source>
</evidence>
<organism evidence="1">
    <name type="scientific">marine sediment metagenome</name>
    <dbReference type="NCBI Taxonomy" id="412755"/>
    <lineage>
        <taxon>unclassified sequences</taxon>
        <taxon>metagenomes</taxon>
        <taxon>ecological metagenomes</taxon>
    </lineage>
</organism>
<dbReference type="AlphaFoldDB" id="A0A0F9MLT4"/>
<protein>
    <submittedName>
        <fullName evidence="1">Uncharacterized protein</fullName>
    </submittedName>
</protein>
<comment type="caution">
    <text evidence="1">The sequence shown here is derived from an EMBL/GenBank/DDBJ whole genome shotgun (WGS) entry which is preliminary data.</text>
</comment>